<evidence type="ECO:0000313" key="8">
    <source>
        <dbReference type="EMBL" id="TCO73704.1"/>
    </source>
</evidence>
<dbReference type="PROSITE" id="PS51900">
    <property type="entry name" value="CB"/>
    <property type="match status" value="1"/>
</dbReference>
<dbReference type="Pfam" id="PF13356">
    <property type="entry name" value="Arm-DNA-bind_3"/>
    <property type="match status" value="1"/>
</dbReference>
<keyword evidence="4" id="KW-0233">DNA recombination</keyword>
<dbReference type="GO" id="GO:0006310">
    <property type="term" value="P:DNA recombination"/>
    <property type="evidence" value="ECO:0007669"/>
    <property type="project" value="UniProtKB-KW"/>
</dbReference>
<dbReference type="InterPro" id="IPR050808">
    <property type="entry name" value="Phage_Integrase"/>
</dbReference>
<accession>A0A4R2KK57</accession>
<evidence type="ECO:0000256" key="3">
    <source>
        <dbReference type="ARBA" id="ARBA00023125"/>
    </source>
</evidence>
<dbReference type="InterPro" id="IPR011010">
    <property type="entry name" value="DNA_brk_join_enz"/>
</dbReference>
<protein>
    <submittedName>
        <fullName evidence="8">Site-specific recombinase XerD</fullName>
    </submittedName>
</protein>
<reference evidence="8 9" key="1">
    <citation type="submission" date="2019-03" db="EMBL/GenBank/DDBJ databases">
        <title>Genomic Encyclopedia of Type Strains, Phase IV (KMG-IV): sequencing the most valuable type-strain genomes for metagenomic binning, comparative biology and taxonomic classification.</title>
        <authorList>
            <person name="Goeker M."/>
        </authorList>
    </citation>
    <scope>NUCLEOTIDE SEQUENCE [LARGE SCALE GENOMIC DNA]</scope>
    <source>
        <strain evidence="8 9">DSM 23344</strain>
    </source>
</reference>
<evidence type="ECO:0000256" key="2">
    <source>
        <dbReference type="ARBA" id="ARBA00022908"/>
    </source>
</evidence>
<dbReference type="PANTHER" id="PTHR30629">
    <property type="entry name" value="PROPHAGE INTEGRASE"/>
    <property type="match status" value="1"/>
</dbReference>
<comment type="caution">
    <text evidence="8">The sequence shown here is derived from an EMBL/GenBank/DDBJ whole genome shotgun (WGS) entry which is preliminary data.</text>
</comment>
<dbReference type="InterPro" id="IPR025166">
    <property type="entry name" value="Integrase_DNA_bind_dom"/>
</dbReference>
<dbReference type="Gene3D" id="1.10.150.130">
    <property type="match status" value="1"/>
</dbReference>
<dbReference type="Gene3D" id="3.30.160.390">
    <property type="entry name" value="Integrase, DNA-binding domain"/>
    <property type="match status" value="1"/>
</dbReference>
<dbReference type="OrthoDB" id="9057547at2"/>
<proteinExistence type="inferred from homology"/>
<keyword evidence="9" id="KW-1185">Reference proteome</keyword>
<name>A0A4R2KK57_9GAMM</name>
<evidence type="ECO:0000256" key="4">
    <source>
        <dbReference type="ARBA" id="ARBA00023172"/>
    </source>
</evidence>
<dbReference type="RefSeq" id="WP_117319368.1">
    <property type="nucleotide sequence ID" value="NZ_QQSW01000024.1"/>
</dbReference>
<dbReference type="EMBL" id="SLWX01000015">
    <property type="protein sequence ID" value="TCO73704.1"/>
    <property type="molecule type" value="Genomic_DNA"/>
</dbReference>
<dbReference type="InterPro" id="IPR002104">
    <property type="entry name" value="Integrase_catalytic"/>
</dbReference>
<dbReference type="GO" id="GO:0015074">
    <property type="term" value="P:DNA integration"/>
    <property type="evidence" value="ECO:0007669"/>
    <property type="project" value="UniProtKB-KW"/>
</dbReference>
<evidence type="ECO:0000313" key="9">
    <source>
        <dbReference type="Proteomes" id="UP000294980"/>
    </source>
</evidence>
<keyword evidence="3 5" id="KW-0238">DNA-binding</keyword>
<dbReference type="InterPro" id="IPR010998">
    <property type="entry name" value="Integrase_recombinase_N"/>
</dbReference>
<dbReference type="InterPro" id="IPR038488">
    <property type="entry name" value="Integrase_DNA-bd_sf"/>
</dbReference>
<evidence type="ECO:0000259" key="7">
    <source>
        <dbReference type="PROSITE" id="PS51900"/>
    </source>
</evidence>
<sequence>MTHSTRFRFTKAAIDRWPTPDKRTRIRDEALPGLILELSPSGTRTFRVYKKRKGDTTAISVTLGRYPGMTIEQARKAAIEALKELNSGANPNEEARVRRKARITLREVYADYANCKGLKESTRRGYDTNVRTYLNEFADRPLSALDESAVKRLHQSISRRSPAQADLVMRFARALFNFAKYEYRGPNGRFLFEHNPIAILNHQKLWNRVPRRNTCLTRGQLPGWFDALDALRGLGPYQCAVCDLAEVALLTGLRRSELMELTWAQVNLDEGRFFISRTKNGEPLELPITTHLDAILRRRRDASFDHLGFVFNAPNALGRLQDPRKALSKIAEHAGVGFTLHDLRRTFTTTAESLNVGTYTIKRLLNHRTRRDDVTAGYLVLTPEELRQPAQRIADAIMTHAGRFDAASGGMDAALEALVAGLSEADKRRLIFDLSAQQRVSEAL</sequence>
<keyword evidence="2" id="KW-0229">DNA integration</keyword>
<dbReference type="InterPro" id="IPR013762">
    <property type="entry name" value="Integrase-like_cat_sf"/>
</dbReference>
<dbReference type="GO" id="GO:0003677">
    <property type="term" value="F:DNA binding"/>
    <property type="evidence" value="ECO:0007669"/>
    <property type="project" value="UniProtKB-UniRule"/>
</dbReference>
<dbReference type="Gene3D" id="1.10.443.10">
    <property type="entry name" value="Intergrase catalytic core"/>
    <property type="match status" value="1"/>
</dbReference>
<dbReference type="Pfam" id="PF00589">
    <property type="entry name" value="Phage_integrase"/>
    <property type="match status" value="1"/>
</dbReference>
<dbReference type="Proteomes" id="UP000294980">
    <property type="component" value="Unassembled WGS sequence"/>
</dbReference>
<dbReference type="SUPFAM" id="SSF56349">
    <property type="entry name" value="DNA breaking-rejoining enzymes"/>
    <property type="match status" value="1"/>
</dbReference>
<gene>
    <name evidence="8" type="ORF">EV688_11520</name>
</gene>
<evidence type="ECO:0000256" key="1">
    <source>
        <dbReference type="ARBA" id="ARBA00008857"/>
    </source>
</evidence>
<evidence type="ECO:0000256" key="5">
    <source>
        <dbReference type="PROSITE-ProRule" id="PRU01248"/>
    </source>
</evidence>
<comment type="similarity">
    <text evidence="1">Belongs to the 'phage' integrase family.</text>
</comment>
<dbReference type="PANTHER" id="PTHR30629:SF2">
    <property type="entry name" value="PROPHAGE INTEGRASE INTS-RELATED"/>
    <property type="match status" value="1"/>
</dbReference>
<feature type="domain" description="Tyr recombinase" evidence="6">
    <location>
        <begin position="211"/>
        <end position="391"/>
    </location>
</feature>
<dbReference type="AlphaFoldDB" id="A0A4R2KK57"/>
<feature type="domain" description="Core-binding (CB)" evidence="7">
    <location>
        <begin position="103"/>
        <end position="180"/>
    </location>
</feature>
<dbReference type="InterPro" id="IPR044068">
    <property type="entry name" value="CB"/>
</dbReference>
<evidence type="ECO:0000259" key="6">
    <source>
        <dbReference type="PROSITE" id="PS51898"/>
    </source>
</evidence>
<organism evidence="8 9">
    <name type="scientific">Chromatocurvus halotolerans</name>
    <dbReference type="NCBI Taxonomy" id="1132028"/>
    <lineage>
        <taxon>Bacteria</taxon>
        <taxon>Pseudomonadati</taxon>
        <taxon>Pseudomonadota</taxon>
        <taxon>Gammaproteobacteria</taxon>
        <taxon>Cellvibrionales</taxon>
        <taxon>Halieaceae</taxon>
        <taxon>Chromatocurvus</taxon>
    </lineage>
</organism>
<dbReference type="PROSITE" id="PS51898">
    <property type="entry name" value="TYR_RECOMBINASE"/>
    <property type="match status" value="1"/>
</dbReference>